<reference evidence="3 4" key="1">
    <citation type="journal article" date="2015" name="Genome Announc.">
        <title>Expanding the biotechnology potential of lactobacilli through comparative genomics of 213 strains and associated genera.</title>
        <authorList>
            <person name="Sun Z."/>
            <person name="Harris H.M."/>
            <person name="McCann A."/>
            <person name="Guo C."/>
            <person name="Argimon S."/>
            <person name="Zhang W."/>
            <person name="Yang X."/>
            <person name="Jeffery I.B."/>
            <person name="Cooney J.C."/>
            <person name="Kagawa T.F."/>
            <person name="Liu W."/>
            <person name="Song Y."/>
            <person name="Salvetti E."/>
            <person name="Wrobel A."/>
            <person name="Rasinkangas P."/>
            <person name="Parkhill J."/>
            <person name="Rea M.C."/>
            <person name="O'Sullivan O."/>
            <person name="Ritari J."/>
            <person name="Douillard F.P."/>
            <person name="Paul Ross R."/>
            <person name="Yang R."/>
            <person name="Briner A.E."/>
            <person name="Felis G.E."/>
            <person name="de Vos W.M."/>
            <person name="Barrangou R."/>
            <person name="Klaenhammer T.R."/>
            <person name="Caufield P.W."/>
            <person name="Cui Y."/>
            <person name="Zhang H."/>
            <person name="O'Toole P.W."/>
        </authorList>
    </citation>
    <scope>NUCLEOTIDE SEQUENCE [LARGE SCALE GENOMIC DNA]</scope>
    <source>
        <strain evidence="1 4">ATCC BAA-66</strain>
        <strain evidence="2 3">DSM 13344</strain>
    </source>
</reference>
<dbReference type="STRING" id="81857.IV38_GL001824"/>
<dbReference type="Proteomes" id="UP000051751">
    <property type="component" value="Unassembled WGS sequence"/>
</dbReference>
<comment type="caution">
    <text evidence="2">The sequence shown here is derived from an EMBL/GenBank/DDBJ whole genome shotgun (WGS) entry which is preliminary data.</text>
</comment>
<protein>
    <recommendedName>
        <fullName evidence="5">Isoleucyl-tRNA synthetase</fullName>
    </recommendedName>
</protein>
<dbReference type="Proteomes" id="UP000051645">
    <property type="component" value="Unassembled WGS sequence"/>
</dbReference>
<dbReference type="OrthoDB" id="2305722at2"/>
<dbReference type="PATRIC" id="fig|81857.3.peg.1841"/>
<evidence type="ECO:0000313" key="2">
    <source>
        <dbReference type="EMBL" id="KRN30546.1"/>
    </source>
</evidence>
<organism evidence="2 3">
    <name type="scientific">Lactobacillus selangorensis</name>
    <dbReference type="NCBI Taxonomy" id="81857"/>
    <lineage>
        <taxon>Bacteria</taxon>
        <taxon>Bacillati</taxon>
        <taxon>Bacillota</taxon>
        <taxon>Bacilli</taxon>
        <taxon>Lactobacillales</taxon>
        <taxon>Lactobacillaceae</taxon>
        <taxon>Lactobacillus</taxon>
    </lineage>
</organism>
<sequence>MDQDELIAKLKGLISDGKMDEAKSFLADHQADLGEYYDKAKDLISGDGTADAVDKLKGFFGK</sequence>
<evidence type="ECO:0000313" key="1">
    <source>
        <dbReference type="EMBL" id="KRN27983.1"/>
    </source>
</evidence>
<gene>
    <name evidence="1" type="ORF">IV38_GL001824</name>
    <name evidence="2" type="ORF">IV40_GL001731</name>
</gene>
<proteinExistence type="predicted"/>
<evidence type="ECO:0008006" key="5">
    <source>
        <dbReference type="Google" id="ProtNLM"/>
    </source>
</evidence>
<keyword evidence="3" id="KW-1185">Reference proteome</keyword>
<dbReference type="EMBL" id="JQAZ01000006">
    <property type="protein sequence ID" value="KRN30546.1"/>
    <property type="molecule type" value="Genomic_DNA"/>
</dbReference>
<dbReference type="AlphaFoldDB" id="A0A0R2FPV0"/>
<accession>A0A0R2FPV0</accession>
<dbReference type="EMBL" id="JQAT01000005">
    <property type="protein sequence ID" value="KRN27983.1"/>
    <property type="molecule type" value="Genomic_DNA"/>
</dbReference>
<evidence type="ECO:0000313" key="3">
    <source>
        <dbReference type="Proteomes" id="UP000051645"/>
    </source>
</evidence>
<name>A0A0R2FPV0_9LACO</name>
<evidence type="ECO:0000313" key="4">
    <source>
        <dbReference type="Proteomes" id="UP000051751"/>
    </source>
</evidence>
<dbReference type="RefSeq" id="WP_057770424.1">
    <property type="nucleotide sequence ID" value="NZ_JQAT01000005.1"/>
</dbReference>